<dbReference type="InterPro" id="IPR018497">
    <property type="entry name" value="Peptidase_M13_C"/>
</dbReference>
<dbReference type="PROSITE" id="PS51885">
    <property type="entry name" value="NEPRILYSIN"/>
    <property type="match status" value="1"/>
</dbReference>
<dbReference type="Pfam" id="PF01431">
    <property type="entry name" value="Peptidase_M13"/>
    <property type="match status" value="1"/>
</dbReference>
<accession>A0A9J6GX64</accession>
<evidence type="ECO:0000313" key="3">
    <source>
        <dbReference type="Proteomes" id="UP000821853"/>
    </source>
</evidence>
<dbReference type="PANTHER" id="PTHR11733:SF241">
    <property type="entry name" value="GH26575P-RELATED"/>
    <property type="match status" value="1"/>
</dbReference>
<dbReference type="OMA" id="CHDDARM"/>
<dbReference type="InterPro" id="IPR000718">
    <property type="entry name" value="Peptidase_M13"/>
</dbReference>
<dbReference type="Gene3D" id="3.40.390.10">
    <property type="entry name" value="Collagenase (Catalytic Domain)"/>
    <property type="match status" value="1"/>
</dbReference>
<dbReference type="EMBL" id="JABSTR010000010">
    <property type="protein sequence ID" value="KAH9380106.1"/>
    <property type="molecule type" value="Genomic_DNA"/>
</dbReference>
<dbReference type="PANTHER" id="PTHR11733">
    <property type="entry name" value="ZINC METALLOPROTEASE FAMILY M13 NEPRILYSIN-RELATED"/>
    <property type="match status" value="1"/>
</dbReference>
<keyword evidence="3" id="KW-1185">Reference proteome</keyword>
<evidence type="ECO:0000313" key="2">
    <source>
        <dbReference type="EMBL" id="KAH9380106.1"/>
    </source>
</evidence>
<comment type="caution">
    <text evidence="2">The sequence shown here is derived from an EMBL/GenBank/DDBJ whole genome shotgun (WGS) entry which is preliminary data.</text>
</comment>
<sequence length="191" mass="21138">MLPVNFVMPYFFYHNIHNAVLISVAALARPLYHNDGTAAMTFGGLGFSYAAQLVRAFKDGGLAVNVDGNIADDSWAASSWKEGSQTKLQCLKPDFDSPFPEIPAIEIAHAAFRHALSNESALSRRVTLDYTEEQVFFITACFTLCSIPSLAGRFFGGDCNKLAMNYEPFAEAFRCHDDARMKPKNPCSFFD</sequence>
<dbReference type="GO" id="GO:0005886">
    <property type="term" value="C:plasma membrane"/>
    <property type="evidence" value="ECO:0007669"/>
    <property type="project" value="TreeGrafter"/>
</dbReference>
<dbReference type="GO" id="GO:0004222">
    <property type="term" value="F:metalloendopeptidase activity"/>
    <property type="evidence" value="ECO:0007669"/>
    <property type="project" value="InterPro"/>
</dbReference>
<reference evidence="2 3" key="1">
    <citation type="journal article" date="2020" name="Cell">
        <title>Large-Scale Comparative Analyses of Tick Genomes Elucidate Their Genetic Diversity and Vector Capacities.</title>
        <authorList>
            <consortium name="Tick Genome and Microbiome Consortium (TIGMIC)"/>
            <person name="Jia N."/>
            <person name="Wang J."/>
            <person name="Shi W."/>
            <person name="Du L."/>
            <person name="Sun Y."/>
            <person name="Zhan W."/>
            <person name="Jiang J.F."/>
            <person name="Wang Q."/>
            <person name="Zhang B."/>
            <person name="Ji P."/>
            <person name="Bell-Sakyi L."/>
            <person name="Cui X.M."/>
            <person name="Yuan T.T."/>
            <person name="Jiang B.G."/>
            <person name="Yang W.F."/>
            <person name="Lam T.T."/>
            <person name="Chang Q.C."/>
            <person name="Ding S.J."/>
            <person name="Wang X.J."/>
            <person name="Zhu J.G."/>
            <person name="Ruan X.D."/>
            <person name="Zhao L."/>
            <person name="Wei J.T."/>
            <person name="Ye R.Z."/>
            <person name="Que T.C."/>
            <person name="Du C.H."/>
            <person name="Zhou Y.H."/>
            <person name="Cheng J.X."/>
            <person name="Dai P.F."/>
            <person name="Guo W.B."/>
            <person name="Han X.H."/>
            <person name="Huang E.J."/>
            <person name="Li L.F."/>
            <person name="Wei W."/>
            <person name="Gao Y.C."/>
            <person name="Liu J.Z."/>
            <person name="Shao H.Z."/>
            <person name="Wang X."/>
            <person name="Wang C.C."/>
            <person name="Yang T.C."/>
            <person name="Huo Q.B."/>
            <person name="Li W."/>
            <person name="Chen H.Y."/>
            <person name="Chen S.E."/>
            <person name="Zhou L.G."/>
            <person name="Ni X.B."/>
            <person name="Tian J.H."/>
            <person name="Sheng Y."/>
            <person name="Liu T."/>
            <person name="Pan Y.S."/>
            <person name="Xia L.Y."/>
            <person name="Li J."/>
            <person name="Zhao F."/>
            <person name="Cao W.C."/>
        </authorList>
    </citation>
    <scope>NUCLEOTIDE SEQUENCE [LARGE SCALE GENOMIC DNA]</scope>
    <source>
        <strain evidence="2">HaeL-2018</strain>
    </source>
</reference>
<organism evidence="2 3">
    <name type="scientific">Haemaphysalis longicornis</name>
    <name type="common">Bush tick</name>
    <dbReference type="NCBI Taxonomy" id="44386"/>
    <lineage>
        <taxon>Eukaryota</taxon>
        <taxon>Metazoa</taxon>
        <taxon>Ecdysozoa</taxon>
        <taxon>Arthropoda</taxon>
        <taxon>Chelicerata</taxon>
        <taxon>Arachnida</taxon>
        <taxon>Acari</taxon>
        <taxon>Parasitiformes</taxon>
        <taxon>Ixodida</taxon>
        <taxon>Ixodoidea</taxon>
        <taxon>Ixodidae</taxon>
        <taxon>Haemaphysalinae</taxon>
        <taxon>Haemaphysalis</taxon>
    </lineage>
</organism>
<name>A0A9J6GX64_HAELO</name>
<gene>
    <name evidence="2" type="ORF">HPB48_019130</name>
</gene>
<dbReference type="AlphaFoldDB" id="A0A9J6GX64"/>
<protein>
    <recommendedName>
        <fullName evidence="1">Peptidase M13 C-terminal domain-containing protein</fullName>
    </recommendedName>
</protein>
<dbReference type="SUPFAM" id="SSF55486">
    <property type="entry name" value="Metalloproteases ('zincins'), catalytic domain"/>
    <property type="match status" value="1"/>
</dbReference>
<dbReference type="VEuPathDB" id="VectorBase:HLOH_063534"/>
<dbReference type="OrthoDB" id="6477304at2759"/>
<dbReference type="InterPro" id="IPR024079">
    <property type="entry name" value="MetalloPept_cat_dom_sf"/>
</dbReference>
<dbReference type="GO" id="GO:0016485">
    <property type="term" value="P:protein processing"/>
    <property type="evidence" value="ECO:0007669"/>
    <property type="project" value="TreeGrafter"/>
</dbReference>
<proteinExistence type="predicted"/>
<evidence type="ECO:0000259" key="1">
    <source>
        <dbReference type="Pfam" id="PF01431"/>
    </source>
</evidence>
<dbReference type="Proteomes" id="UP000821853">
    <property type="component" value="Chromosome 8"/>
</dbReference>
<feature type="domain" description="Peptidase M13 C-terminal" evidence="1">
    <location>
        <begin position="12"/>
        <end position="96"/>
    </location>
</feature>